<evidence type="ECO:0000313" key="3">
    <source>
        <dbReference type="EMBL" id="ABF40915.1"/>
    </source>
</evidence>
<dbReference type="EMBL" id="CP000360">
    <property type="protein sequence ID" value="ABF40915.1"/>
    <property type="molecule type" value="Genomic_DNA"/>
</dbReference>
<keyword evidence="4" id="KW-1185">Reference proteome</keyword>
<feature type="region of interest" description="Disordered" evidence="1">
    <location>
        <begin position="161"/>
        <end position="180"/>
    </location>
</feature>
<accession>Q1IQD5</accession>
<feature type="chain" id="PRO_5004191604" description="Peptidase S74 domain-containing protein" evidence="2">
    <location>
        <begin position="20"/>
        <end position="726"/>
    </location>
</feature>
<keyword evidence="2" id="KW-0732">Signal</keyword>
<dbReference type="eggNOG" id="COG5295">
    <property type="taxonomic scope" value="Bacteria"/>
</dbReference>
<evidence type="ECO:0000313" key="4">
    <source>
        <dbReference type="Proteomes" id="UP000002432"/>
    </source>
</evidence>
<dbReference type="HOGENOM" id="CLU_366304_0_0_0"/>
<sequence>MRYLSAVCIALLFCVSAFPQDVRPSTEVRPTVPHLIRFTGQAKGVTGMTGITFTLHKGPEDKSQLWTETQNVKLDADGRYTVLLGATKPDGVPADLFISGEAQWLGIHIEDRPDQPRVLLVSVPYALKAAEAETLAGHAASEFVTADKLASVVEQRVAQGPATATAKKQDSPAKGSALSSTATNFVDTTTNQVVLVTQNGTGNALVANAGTGNGVQSSTTNAAAYGVVGTNSATTGIAIGVRGSTSSSGGIAVYGVSTPTTGTGTGVKGVSSSPSGYGVFGQNTSTTGTANGFRGSTASTSGVAIYGTAISATGQTKGLVASAASPNGIAAVFQNTATGGKLLSGQAGASSTEVFSVDGYGSGTFTGKGQTALIGDVGCGAPSAGISFGDPSGCQSYALLQQNDDVFVNRPTGGTLHFRENNTDEVLIGSGGVLYTGPVTTTGLIYISHPGYQALDVHDGSGVFEAGLSASLPANFSASNDAFSATGADGTGKSAGDAAIFQGGASDTYFGGNGMEVYGGDGVNSTYTGGAGIISSGGSPKGLAAYFLGNISVSGSITAGTKDFKIDHPLDPANKFLYHASVESSEMMNIYSGNITTNGAGVAVVRLPEWFEALNADFRYQLTVVGEFAQAIVGSKIAMHQFTIKTNKPNVEVSWQVTAVRHDAYAAHNPLDVEVAKDAAERGLYLHPEYFGATADQQVSLAHNPTALKHYQAHIKAAAAKAKAGN</sequence>
<dbReference type="Proteomes" id="UP000002432">
    <property type="component" value="Chromosome"/>
</dbReference>
<dbReference type="AlphaFoldDB" id="Q1IQD5"/>
<dbReference type="EnsemblBacteria" id="ABF40915">
    <property type="protein sequence ID" value="ABF40915"/>
    <property type="gene ID" value="Acid345_1914"/>
</dbReference>
<dbReference type="KEGG" id="aba:Acid345_1914"/>
<reference evidence="3 4" key="1">
    <citation type="journal article" date="2009" name="Appl. Environ. Microbiol.">
        <title>Three genomes from the phylum Acidobacteria provide insight into the lifestyles of these microorganisms in soils.</title>
        <authorList>
            <person name="Ward N.L."/>
            <person name="Challacombe J.F."/>
            <person name="Janssen P.H."/>
            <person name="Henrissat B."/>
            <person name="Coutinho P.M."/>
            <person name="Wu M."/>
            <person name="Xie G."/>
            <person name="Haft D.H."/>
            <person name="Sait M."/>
            <person name="Badger J."/>
            <person name="Barabote R.D."/>
            <person name="Bradley B."/>
            <person name="Brettin T.S."/>
            <person name="Brinkac L.M."/>
            <person name="Bruce D."/>
            <person name="Creasy T."/>
            <person name="Daugherty S.C."/>
            <person name="Davidsen T.M."/>
            <person name="DeBoy R.T."/>
            <person name="Detter J.C."/>
            <person name="Dodson R.J."/>
            <person name="Durkin A.S."/>
            <person name="Ganapathy A."/>
            <person name="Gwinn-Giglio M."/>
            <person name="Han C.S."/>
            <person name="Khouri H."/>
            <person name="Kiss H."/>
            <person name="Kothari S.P."/>
            <person name="Madupu R."/>
            <person name="Nelson K.E."/>
            <person name="Nelson W.C."/>
            <person name="Paulsen I."/>
            <person name="Penn K."/>
            <person name="Ren Q."/>
            <person name="Rosovitz M.J."/>
            <person name="Selengut J.D."/>
            <person name="Shrivastava S."/>
            <person name="Sullivan S.A."/>
            <person name="Tapia R."/>
            <person name="Thompson L.S."/>
            <person name="Watkins K.L."/>
            <person name="Yang Q."/>
            <person name="Yu C."/>
            <person name="Zafar N."/>
            <person name="Zhou L."/>
            <person name="Kuske C.R."/>
        </authorList>
    </citation>
    <scope>NUCLEOTIDE SEQUENCE [LARGE SCALE GENOMIC DNA]</scope>
    <source>
        <strain evidence="3 4">Ellin345</strain>
    </source>
</reference>
<feature type="signal peptide" evidence="2">
    <location>
        <begin position="1"/>
        <end position="19"/>
    </location>
</feature>
<proteinExistence type="predicted"/>
<name>Q1IQD5_KORVE</name>
<evidence type="ECO:0000256" key="1">
    <source>
        <dbReference type="SAM" id="MobiDB-lite"/>
    </source>
</evidence>
<protein>
    <recommendedName>
        <fullName evidence="5">Peptidase S74 domain-containing protein</fullName>
    </recommendedName>
</protein>
<evidence type="ECO:0008006" key="5">
    <source>
        <dbReference type="Google" id="ProtNLM"/>
    </source>
</evidence>
<gene>
    <name evidence="3" type="ordered locus">Acid345_1914</name>
</gene>
<dbReference type="STRING" id="204669.Acid345_1914"/>
<evidence type="ECO:0000256" key="2">
    <source>
        <dbReference type="SAM" id="SignalP"/>
    </source>
</evidence>
<organism evidence="3 4">
    <name type="scientific">Koribacter versatilis (strain Ellin345)</name>
    <dbReference type="NCBI Taxonomy" id="204669"/>
    <lineage>
        <taxon>Bacteria</taxon>
        <taxon>Pseudomonadati</taxon>
        <taxon>Acidobacteriota</taxon>
        <taxon>Terriglobia</taxon>
        <taxon>Terriglobales</taxon>
        <taxon>Candidatus Korobacteraceae</taxon>
        <taxon>Candidatus Korobacter</taxon>
    </lineage>
</organism>